<evidence type="ECO:0000259" key="1">
    <source>
        <dbReference type="Pfam" id="PF14517"/>
    </source>
</evidence>
<gene>
    <name evidence="3" type="ORF">LWC34_46425</name>
</gene>
<dbReference type="Gene3D" id="2.120.10.70">
    <property type="entry name" value="Fucose-specific lectin"/>
    <property type="match status" value="1"/>
</dbReference>
<keyword evidence="4" id="KW-1185">Reference proteome</keyword>
<dbReference type="SUPFAM" id="SSF50934">
    <property type="entry name" value="Tachylectin-2"/>
    <property type="match status" value="1"/>
</dbReference>
<comment type="caution">
    <text evidence="3">The sequence shown here is derived from an EMBL/GenBank/DDBJ whole genome shotgun (WGS) entry which is preliminary data.</text>
</comment>
<dbReference type="Proteomes" id="UP001521150">
    <property type="component" value="Unassembled WGS sequence"/>
</dbReference>
<sequence length="621" mass="66804">MAAVSVVATQANGQAAPTFTCNTAANVFSVRPGGGLYLYPHEEPETGVAEWGTVNHIGSGWDDAKALAAPNGVMYLLSKTTGQMFRYRYNGTGWDSWGGDQSRLVGSGWARHATDATGRNQVTVDEKGRLYHIDAEGRLRVFEWIGDNATGKWSAAQVLDTGWAKYNLIVAAGDGVLYARETDGELYRYRWDANSDRFTQYGKLVGSSWNAFTRIASAGADVLYGVRAAAGGGVDKGDLLWYRYHEDTNTWDARKVVGSGWDDELDVVADPNACRITGFPRPVQPLVVQRHDGANTAVQGSDGFVTFFYVNTAGQLTAAKQRNPGDYDILEYQVIANVDGFNGKPGAAVRADNKLEVLANSYNLGTYRGRVQPTANGTWEPISAVSAYRGWMISDPVIVREPNKSLTTYAVDSAGALWRKANDLSAWRQISAPVGLTADFTAILNGTAVDIVARTNDGTIQTATYAANALSAWRTIGTNGTGRPSAVAHVNGDLQVFVRTADGVISTQRETNNTFPQTWQAIPGLTAIGSPAAALRTSGLIDIAARGENNLVHQTSQVAPAGGFGDWKVWHVEEAATDPSSLLLTNGTPIFTWRSPNGTIQTVKDRDVTARTFTGQTGESR</sequence>
<feature type="domain" description="PLL-like beta propeller" evidence="2">
    <location>
        <begin position="460"/>
        <end position="572"/>
    </location>
</feature>
<reference evidence="3 4" key="1">
    <citation type="submission" date="2021-12" db="EMBL/GenBank/DDBJ databases">
        <title>Genome sequence of Kibdelosporangium philippinense ATCC 49844.</title>
        <authorList>
            <person name="Fedorov E.A."/>
            <person name="Omeragic M."/>
            <person name="Shalygina K.F."/>
            <person name="Maclea K.S."/>
        </authorList>
    </citation>
    <scope>NUCLEOTIDE SEQUENCE [LARGE SCALE GENOMIC DNA]</scope>
    <source>
        <strain evidence="3 4">ATCC 49844</strain>
    </source>
</reference>
<dbReference type="Pfam" id="PF26607">
    <property type="entry name" value="DUF8189"/>
    <property type="match status" value="1"/>
</dbReference>
<accession>A0ABS8ZRF7</accession>
<dbReference type="InterPro" id="IPR058502">
    <property type="entry name" value="PLL-like_beta-prop"/>
</dbReference>
<evidence type="ECO:0000313" key="4">
    <source>
        <dbReference type="Proteomes" id="UP001521150"/>
    </source>
</evidence>
<feature type="domain" description="Tachylectin 2" evidence="1">
    <location>
        <begin position="31"/>
        <end position="264"/>
    </location>
</feature>
<dbReference type="SUPFAM" id="SSF89372">
    <property type="entry name" value="Fucose-specific lectin"/>
    <property type="match status" value="2"/>
</dbReference>
<dbReference type="Pfam" id="PF14517">
    <property type="entry name" value="Tachylectin"/>
    <property type="match status" value="1"/>
</dbReference>
<evidence type="ECO:0008006" key="5">
    <source>
        <dbReference type="Google" id="ProtNLM"/>
    </source>
</evidence>
<protein>
    <recommendedName>
        <fullName evidence="5">Tachylectin</fullName>
    </recommendedName>
</protein>
<dbReference type="RefSeq" id="WP_233734087.1">
    <property type="nucleotide sequence ID" value="NZ_JAJVCN010000004.1"/>
</dbReference>
<dbReference type="EMBL" id="JAJVCN010000004">
    <property type="protein sequence ID" value="MCE7010192.1"/>
    <property type="molecule type" value="Genomic_DNA"/>
</dbReference>
<organism evidence="3 4">
    <name type="scientific">Kibdelosporangium philippinense</name>
    <dbReference type="NCBI Taxonomy" id="211113"/>
    <lineage>
        <taxon>Bacteria</taxon>
        <taxon>Bacillati</taxon>
        <taxon>Actinomycetota</taxon>
        <taxon>Actinomycetes</taxon>
        <taxon>Pseudonocardiales</taxon>
        <taxon>Pseudonocardiaceae</taxon>
        <taxon>Kibdelosporangium</taxon>
    </lineage>
</organism>
<dbReference type="InterPro" id="IPR023294">
    <property type="entry name" value="Tachylectin2"/>
</dbReference>
<name>A0ABS8ZRF7_9PSEU</name>
<evidence type="ECO:0000259" key="2">
    <source>
        <dbReference type="Pfam" id="PF26607"/>
    </source>
</evidence>
<evidence type="ECO:0000313" key="3">
    <source>
        <dbReference type="EMBL" id="MCE7010192.1"/>
    </source>
</evidence>
<dbReference type="Gene3D" id="2.115.10.10">
    <property type="entry name" value="Tachylectin 2"/>
    <property type="match status" value="2"/>
</dbReference>
<proteinExistence type="predicted"/>
<dbReference type="InterPro" id="IPR036813">
    <property type="entry name" value="Tachylectin2_sf"/>
</dbReference>